<keyword evidence="2" id="KW-0378">Hydrolase</keyword>
<dbReference type="SUPFAM" id="SSF52266">
    <property type="entry name" value="SGNH hydrolase"/>
    <property type="match status" value="1"/>
</dbReference>
<dbReference type="AlphaFoldDB" id="A0A061SL43"/>
<reference evidence="2" key="1">
    <citation type="submission" date="2014-05" db="EMBL/GenBank/DDBJ databases">
        <title>The transcriptome of the halophilic microalga Tetraselmis sp. GSL018 isolated from the Great Salt Lake, Utah.</title>
        <authorList>
            <person name="Jinkerson R.E."/>
            <person name="D'Adamo S."/>
            <person name="Posewitz M.C."/>
        </authorList>
    </citation>
    <scope>NUCLEOTIDE SEQUENCE</scope>
    <source>
        <strain evidence="2">GSL018</strain>
    </source>
</reference>
<dbReference type="Gene3D" id="3.40.50.1110">
    <property type="entry name" value="SGNH hydrolase"/>
    <property type="match status" value="1"/>
</dbReference>
<feature type="domain" description="SGNH hydrolase-type esterase" evidence="1">
    <location>
        <begin position="101"/>
        <end position="303"/>
    </location>
</feature>
<dbReference type="Pfam" id="PF13472">
    <property type="entry name" value="Lipase_GDSL_2"/>
    <property type="match status" value="1"/>
</dbReference>
<dbReference type="GO" id="GO:0004622">
    <property type="term" value="F:phosphatidylcholine lysophospholipase activity"/>
    <property type="evidence" value="ECO:0007669"/>
    <property type="project" value="TreeGrafter"/>
</dbReference>
<dbReference type="InterPro" id="IPR036514">
    <property type="entry name" value="SGNH_hydro_sf"/>
</dbReference>
<organism evidence="2">
    <name type="scientific">Tetraselmis sp. GSL018</name>
    <dbReference type="NCBI Taxonomy" id="582737"/>
    <lineage>
        <taxon>Eukaryota</taxon>
        <taxon>Viridiplantae</taxon>
        <taxon>Chlorophyta</taxon>
        <taxon>core chlorophytes</taxon>
        <taxon>Chlorodendrophyceae</taxon>
        <taxon>Chlorodendrales</taxon>
        <taxon>Chlorodendraceae</taxon>
        <taxon>Tetraselmis</taxon>
    </lineage>
</organism>
<dbReference type="InterPro" id="IPR051532">
    <property type="entry name" value="Ester_Hydrolysis_Enzymes"/>
</dbReference>
<dbReference type="PANTHER" id="PTHR30383:SF32">
    <property type="entry name" value="SGNH-HYDROLASE"/>
    <property type="match status" value="1"/>
</dbReference>
<evidence type="ECO:0000313" key="2">
    <source>
        <dbReference type="EMBL" id="JAC83446.1"/>
    </source>
</evidence>
<gene>
    <name evidence="2" type="primary">PAFAH1B2_3</name>
    <name evidence="2" type="ORF">TSPGSL018_3350</name>
</gene>
<dbReference type="InterPro" id="IPR013830">
    <property type="entry name" value="SGNH_hydro"/>
</dbReference>
<proteinExistence type="predicted"/>
<evidence type="ECO:0000259" key="1">
    <source>
        <dbReference type="Pfam" id="PF13472"/>
    </source>
</evidence>
<protein>
    <submittedName>
        <fullName evidence="2">Platelet-activating factor acetylhydrolase IB subunit beta/gamma</fullName>
    </submittedName>
</protein>
<accession>A0A061SL43</accession>
<sequence length="320" mass="34724">MQFRPGSLKCCFAAHVVRKWVLFVFIVHAFFLARRLASDSLTVSNIGSSRLHHCDKELIEEYKQLPRGSGHPKTSSKWEEKCNLLRKVVKRSSGELEIVMLGDSIVEFLAGGSGQLQGFPRVPGAHEVWKHEVGNKHNSALLGSAGDRAANLLYRLSHGEFPKGTVPRAIIVHIGINDVLRADKHTLGSPQALDKFAKKLAGTVMASVALLHHLSRCSSKIVVLGLMPCGSIAPKAGAPHAYDWPSVYAGAIAAANRQIKARVERHPSLQFLDCGRLLLTQNGTAVSRELTIDGLHPSAGGYHALLSRCILPGISRILSP</sequence>
<dbReference type="PANTHER" id="PTHR30383">
    <property type="entry name" value="THIOESTERASE 1/PROTEASE 1/LYSOPHOSPHOLIPASE L1"/>
    <property type="match status" value="1"/>
</dbReference>
<name>A0A061SL43_9CHLO</name>
<dbReference type="EMBL" id="GBEZ01001535">
    <property type="protein sequence ID" value="JAC83446.1"/>
    <property type="molecule type" value="Transcribed_RNA"/>
</dbReference>